<feature type="transmembrane region" description="Helical" evidence="1">
    <location>
        <begin position="167"/>
        <end position="189"/>
    </location>
</feature>
<dbReference type="KEGG" id="psua:FLK61_24950"/>
<keyword evidence="1" id="KW-1133">Transmembrane helix</keyword>
<evidence type="ECO:0000313" key="3">
    <source>
        <dbReference type="Proteomes" id="UP000318138"/>
    </source>
</evidence>
<dbReference type="RefSeq" id="WP_176008068.1">
    <property type="nucleotide sequence ID" value="NZ_CP041372.2"/>
</dbReference>
<evidence type="ECO:0000313" key="2">
    <source>
        <dbReference type="EMBL" id="QKS70024.1"/>
    </source>
</evidence>
<organism evidence="2 3">
    <name type="scientific">Paenalkalicoccus suaedae</name>
    <dbReference type="NCBI Taxonomy" id="2592382"/>
    <lineage>
        <taxon>Bacteria</taxon>
        <taxon>Bacillati</taxon>
        <taxon>Bacillota</taxon>
        <taxon>Bacilli</taxon>
        <taxon>Bacillales</taxon>
        <taxon>Bacillaceae</taxon>
        <taxon>Paenalkalicoccus</taxon>
    </lineage>
</organism>
<gene>
    <name evidence="2" type="ORF">FLK61_24950</name>
</gene>
<keyword evidence="1" id="KW-0812">Transmembrane</keyword>
<dbReference type="Proteomes" id="UP000318138">
    <property type="component" value="Chromosome"/>
</dbReference>
<sequence>MTAKVEEMLRVITRFAGLNLIWILATLMGLVVLGLFPATYVLFATVQKWLNDGGETPVVKSFLASYKQGFWRANVAGWLLAAVGAVLYTNYQLLATLGGEMPLLVVIAFLLIVTLYVLTVVTIFPIWSYYEGDLKSTFRVTMQFILGKLHVAVGLAAVLWGGVYLSLAFPALILFFSGSVLAYLLAWFITRSIDRLYDKQQLKQTGRQLT</sequence>
<feature type="transmembrane region" description="Helical" evidence="1">
    <location>
        <begin position="20"/>
        <end position="43"/>
    </location>
</feature>
<feature type="transmembrane region" description="Helical" evidence="1">
    <location>
        <begin position="103"/>
        <end position="130"/>
    </location>
</feature>
<dbReference type="AlphaFoldDB" id="A0A859FBV7"/>
<feature type="transmembrane region" description="Helical" evidence="1">
    <location>
        <begin position="70"/>
        <end position="91"/>
    </location>
</feature>
<reference evidence="3" key="1">
    <citation type="submission" date="2019-07" db="EMBL/GenBank/DDBJ databases">
        <title>Bacillus alkalisoli sp. nov. isolated from saline soil.</title>
        <authorList>
            <person name="Sun J.-Q."/>
            <person name="Xu L."/>
        </authorList>
    </citation>
    <scope>NUCLEOTIDE SEQUENCE [LARGE SCALE GENOMIC DNA]</scope>
    <source>
        <strain evidence="3">M4U3P1</strain>
    </source>
</reference>
<keyword evidence="3" id="KW-1185">Reference proteome</keyword>
<name>A0A859FBV7_9BACI</name>
<protein>
    <submittedName>
        <fullName evidence="2">DUF624 domain-containing protein</fullName>
    </submittedName>
</protein>
<dbReference type="Pfam" id="PF04854">
    <property type="entry name" value="DUF624"/>
    <property type="match status" value="1"/>
</dbReference>
<accession>A0A859FBV7</accession>
<dbReference type="InterPro" id="IPR006938">
    <property type="entry name" value="DUF624"/>
</dbReference>
<keyword evidence="1" id="KW-0472">Membrane</keyword>
<feature type="transmembrane region" description="Helical" evidence="1">
    <location>
        <begin position="142"/>
        <end position="161"/>
    </location>
</feature>
<evidence type="ECO:0000256" key="1">
    <source>
        <dbReference type="SAM" id="Phobius"/>
    </source>
</evidence>
<proteinExistence type="predicted"/>
<dbReference type="EMBL" id="CP041372">
    <property type="protein sequence ID" value="QKS70024.1"/>
    <property type="molecule type" value="Genomic_DNA"/>
</dbReference>